<dbReference type="FunFam" id="1.10.287.950:FF:000001">
    <property type="entry name" value="Methyl-accepting chemotaxis sensory transducer"/>
    <property type="match status" value="1"/>
</dbReference>
<dbReference type="SMART" id="SM00283">
    <property type="entry name" value="MA"/>
    <property type="match status" value="1"/>
</dbReference>
<dbReference type="EMBL" id="JACHHY010000016">
    <property type="protein sequence ID" value="MBB5019358.1"/>
    <property type="molecule type" value="Genomic_DNA"/>
</dbReference>
<evidence type="ECO:0000259" key="9">
    <source>
        <dbReference type="PROSITE" id="PS50112"/>
    </source>
</evidence>
<name>A0A840ML31_9PROT</name>
<keyword evidence="7" id="KW-0812">Transmembrane</keyword>
<evidence type="ECO:0000313" key="12">
    <source>
        <dbReference type="Proteomes" id="UP000575898"/>
    </source>
</evidence>
<dbReference type="SUPFAM" id="SSF58104">
    <property type="entry name" value="Methyl-accepting chemotaxis protein (MCP) signaling domain"/>
    <property type="match status" value="1"/>
</dbReference>
<evidence type="ECO:0000259" key="10">
    <source>
        <dbReference type="PROSITE" id="PS50885"/>
    </source>
</evidence>
<feature type="transmembrane region" description="Helical" evidence="7">
    <location>
        <begin position="191"/>
        <end position="209"/>
    </location>
</feature>
<keyword evidence="2" id="KW-0488">Methylation</keyword>
<sequence length="763" mass="82458">MKQGSTKNKLYLFAMLMAGLVALMGWSQHRHVSALSEAQSGLKRSFIAVRSQVLMDMIHDGLRADVLQAVVYAREGDKEKFKEVKVDLAEHRQVLKENIAAIERLELPDDIRKTLEATKTSFVEYERSAETIVERIFNDAKGSQALLDDFNQQFEKMEQQQGAFTDQLTAWADQIDQQATAVEGQAKQQSILFASVAVVLAFVLGGLLARSISQAVNKVVGAIQQVRDTRDYRTRLRGLTGEFNQLANSFNAILDDMQNQQDEIATQLADNLRVKVALDSVSSGVMIADAQRQIVYANPAVMALLKHAEQELQQVIPGFHVSSVMGGSIDRFHQNPNHQIQVLGNLATTHRARIQVGKLTLQLVVNPVLDAQRNRLGTVVEWADLTEQIKAEAELESIIEAAAEGDYSRRASPSGKSGFLRAAAEGINRIMETTSTAIKDVGAVLEAMAEGDLTRTVTRQYNGDLAVMQNSIHQSLEQMQKVISQIRETADAINMAASEIATGNADLARRTELQASGLEQTTGSMAQLTETVKQNASSAQHASTLVKGSAEIAAKGGKVVGGVVHTMNAIADSSRKIADIIGVIDGIAFQTNILALNAAVEAARAGEQGRGFAVVAGEVRNLAQRSAAAAKEIKDLIQSSVTRVNEGAKLVADAGATMNEIVESVQQVNDIVTRISTASKEQSDGIEQVGTAIRQMDAGVQQNAALVEQASANAKGLEEQAHQLVEVVSGFKSSQGGSPVRGRPPATRLLPRKQDQDDTWEAF</sequence>
<dbReference type="InterPro" id="IPR003660">
    <property type="entry name" value="HAMP_dom"/>
</dbReference>
<dbReference type="Gene3D" id="3.30.450.20">
    <property type="entry name" value="PAS domain"/>
    <property type="match status" value="1"/>
</dbReference>
<feature type="domain" description="HAMP" evidence="10">
    <location>
        <begin position="210"/>
        <end position="262"/>
    </location>
</feature>
<organism evidence="11 12">
    <name type="scientific">Chitinivorax tropicus</name>
    <dbReference type="NCBI Taxonomy" id="714531"/>
    <lineage>
        <taxon>Bacteria</taxon>
        <taxon>Pseudomonadati</taxon>
        <taxon>Pseudomonadota</taxon>
        <taxon>Betaproteobacteria</taxon>
        <taxon>Chitinivorax</taxon>
    </lineage>
</organism>
<keyword evidence="7" id="KW-1133">Transmembrane helix</keyword>
<feature type="region of interest" description="Disordered" evidence="6">
    <location>
        <begin position="731"/>
        <end position="763"/>
    </location>
</feature>
<dbReference type="PRINTS" id="PR00260">
    <property type="entry name" value="CHEMTRNSDUCR"/>
</dbReference>
<dbReference type="Gene3D" id="1.10.287.950">
    <property type="entry name" value="Methyl-accepting chemotaxis protein"/>
    <property type="match status" value="1"/>
</dbReference>
<dbReference type="PANTHER" id="PTHR43531">
    <property type="entry name" value="PROTEIN ICFG"/>
    <property type="match status" value="1"/>
</dbReference>
<dbReference type="PROSITE" id="PS50885">
    <property type="entry name" value="HAMP"/>
    <property type="match status" value="2"/>
</dbReference>
<dbReference type="AlphaFoldDB" id="A0A840ML31"/>
<dbReference type="GO" id="GO:0004888">
    <property type="term" value="F:transmembrane signaling receptor activity"/>
    <property type="evidence" value="ECO:0007669"/>
    <property type="project" value="InterPro"/>
</dbReference>
<comment type="similarity">
    <text evidence="3">Belongs to the methyl-accepting chemotaxis (MCP) protein family.</text>
</comment>
<evidence type="ECO:0000256" key="6">
    <source>
        <dbReference type="SAM" id="MobiDB-lite"/>
    </source>
</evidence>
<dbReference type="Pfam" id="PF00015">
    <property type="entry name" value="MCPsignal"/>
    <property type="match status" value="1"/>
</dbReference>
<comment type="subcellular location">
    <subcellularLocation>
        <location evidence="1">Membrane</location>
    </subcellularLocation>
</comment>
<evidence type="ECO:0000259" key="8">
    <source>
        <dbReference type="PROSITE" id="PS50111"/>
    </source>
</evidence>
<dbReference type="PROSITE" id="PS50112">
    <property type="entry name" value="PAS"/>
    <property type="match status" value="1"/>
</dbReference>
<keyword evidence="5" id="KW-0175">Coiled coil</keyword>
<evidence type="ECO:0000256" key="4">
    <source>
        <dbReference type="PROSITE-ProRule" id="PRU00284"/>
    </source>
</evidence>
<feature type="domain" description="PAS" evidence="9">
    <location>
        <begin position="270"/>
        <end position="312"/>
    </location>
</feature>
<dbReference type="InterPro" id="IPR035965">
    <property type="entry name" value="PAS-like_dom_sf"/>
</dbReference>
<dbReference type="CDD" id="cd11386">
    <property type="entry name" value="MCP_signal"/>
    <property type="match status" value="1"/>
</dbReference>
<dbReference type="SUPFAM" id="SSF55785">
    <property type="entry name" value="PYP-like sensor domain (PAS domain)"/>
    <property type="match status" value="1"/>
</dbReference>
<comment type="caution">
    <text evidence="11">The sequence shown here is derived from an EMBL/GenBank/DDBJ whole genome shotgun (WGS) entry which is preliminary data.</text>
</comment>
<feature type="domain" description="Methyl-accepting transducer" evidence="8">
    <location>
        <begin position="489"/>
        <end position="718"/>
    </location>
</feature>
<dbReference type="RefSeq" id="WP_184040092.1">
    <property type="nucleotide sequence ID" value="NZ_JACHHY010000016.1"/>
</dbReference>
<evidence type="ECO:0000256" key="5">
    <source>
        <dbReference type="SAM" id="Coils"/>
    </source>
</evidence>
<gene>
    <name evidence="11" type="ORF">HNQ59_002659</name>
</gene>
<feature type="coiled-coil region" evidence="5">
    <location>
        <begin position="700"/>
        <end position="727"/>
    </location>
</feature>
<accession>A0A840ML31</accession>
<dbReference type="Pfam" id="PF18947">
    <property type="entry name" value="HAMP_2"/>
    <property type="match status" value="1"/>
</dbReference>
<dbReference type="InterPro" id="IPR004090">
    <property type="entry name" value="Chemotax_Me-accpt_rcpt"/>
</dbReference>
<evidence type="ECO:0000256" key="2">
    <source>
        <dbReference type="ARBA" id="ARBA00022481"/>
    </source>
</evidence>
<evidence type="ECO:0000256" key="7">
    <source>
        <dbReference type="SAM" id="Phobius"/>
    </source>
</evidence>
<dbReference type="GO" id="GO:0005886">
    <property type="term" value="C:plasma membrane"/>
    <property type="evidence" value="ECO:0007669"/>
    <property type="project" value="TreeGrafter"/>
</dbReference>
<dbReference type="SMART" id="SM00304">
    <property type="entry name" value="HAMP"/>
    <property type="match status" value="2"/>
</dbReference>
<dbReference type="InterPro" id="IPR051310">
    <property type="entry name" value="MCP_chemotaxis"/>
</dbReference>
<evidence type="ECO:0000313" key="11">
    <source>
        <dbReference type="EMBL" id="MBB5019358.1"/>
    </source>
</evidence>
<dbReference type="PROSITE" id="PS50111">
    <property type="entry name" value="CHEMOTAXIS_TRANSDUC_2"/>
    <property type="match status" value="1"/>
</dbReference>
<evidence type="ECO:0000256" key="3">
    <source>
        <dbReference type="ARBA" id="ARBA00029447"/>
    </source>
</evidence>
<dbReference type="Pfam" id="PF00672">
    <property type="entry name" value="HAMP"/>
    <property type="match status" value="1"/>
</dbReference>
<reference evidence="11 12" key="1">
    <citation type="submission" date="2020-08" db="EMBL/GenBank/DDBJ databases">
        <title>Genomic Encyclopedia of Type Strains, Phase IV (KMG-IV): sequencing the most valuable type-strain genomes for metagenomic binning, comparative biology and taxonomic classification.</title>
        <authorList>
            <person name="Goeker M."/>
        </authorList>
    </citation>
    <scope>NUCLEOTIDE SEQUENCE [LARGE SCALE GENOMIC DNA]</scope>
    <source>
        <strain evidence="11 12">DSM 27165</strain>
    </source>
</reference>
<protein>
    <submittedName>
        <fullName evidence="11">Methyl-accepting chemotaxis protein</fullName>
    </submittedName>
</protein>
<dbReference type="PANTHER" id="PTHR43531:SF14">
    <property type="entry name" value="METHYL-ACCEPTING CHEMOTAXIS PROTEIN I-RELATED"/>
    <property type="match status" value="1"/>
</dbReference>
<keyword evidence="12" id="KW-1185">Reference proteome</keyword>
<keyword evidence="7" id="KW-0472">Membrane</keyword>
<feature type="domain" description="HAMP" evidence="10">
    <location>
        <begin position="432"/>
        <end position="484"/>
    </location>
</feature>
<dbReference type="Proteomes" id="UP000575898">
    <property type="component" value="Unassembled WGS sequence"/>
</dbReference>
<dbReference type="InterPro" id="IPR004089">
    <property type="entry name" value="MCPsignal_dom"/>
</dbReference>
<keyword evidence="4" id="KW-0807">Transducer</keyword>
<dbReference type="InterPro" id="IPR000014">
    <property type="entry name" value="PAS"/>
</dbReference>
<dbReference type="GO" id="GO:0006935">
    <property type="term" value="P:chemotaxis"/>
    <property type="evidence" value="ECO:0007669"/>
    <property type="project" value="InterPro"/>
</dbReference>
<dbReference type="GO" id="GO:0007165">
    <property type="term" value="P:signal transduction"/>
    <property type="evidence" value="ECO:0007669"/>
    <property type="project" value="UniProtKB-KW"/>
</dbReference>
<dbReference type="Pfam" id="PF13188">
    <property type="entry name" value="PAS_8"/>
    <property type="match status" value="1"/>
</dbReference>
<dbReference type="Gene3D" id="6.10.340.10">
    <property type="match status" value="1"/>
</dbReference>
<proteinExistence type="inferred from homology"/>
<evidence type="ECO:0000256" key="1">
    <source>
        <dbReference type="ARBA" id="ARBA00004370"/>
    </source>
</evidence>